<reference evidence="2" key="1">
    <citation type="submission" date="2020-04" db="EMBL/GenBank/DDBJ databases">
        <authorList>
            <person name="Chiriac C."/>
            <person name="Salcher M."/>
            <person name="Ghai R."/>
            <person name="Kavagutti S V."/>
        </authorList>
    </citation>
    <scope>NUCLEOTIDE SEQUENCE</scope>
</reference>
<feature type="transmembrane region" description="Helical" evidence="1">
    <location>
        <begin position="116"/>
        <end position="144"/>
    </location>
</feature>
<name>A0A6J5NI52_9CAUD</name>
<evidence type="ECO:0000256" key="1">
    <source>
        <dbReference type="SAM" id="Phobius"/>
    </source>
</evidence>
<keyword evidence="1" id="KW-1133">Transmembrane helix</keyword>
<proteinExistence type="predicted"/>
<evidence type="ECO:0000313" key="2">
    <source>
        <dbReference type="EMBL" id="CAB4157151.1"/>
    </source>
</evidence>
<organism evidence="2">
    <name type="scientific">uncultured Caudovirales phage</name>
    <dbReference type="NCBI Taxonomy" id="2100421"/>
    <lineage>
        <taxon>Viruses</taxon>
        <taxon>Duplodnaviria</taxon>
        <taxon>Heunggongvirae</taxon>
        <taxon>Uroviricota</taxon>
        <taxon>Caudoviricetes</taxon>
        <taxon>Peduoviridae</taxon>
        <taxon>Maltschvirus</taxon>
        <taxon>Maltschvirus maltsch</taxon>
    </lineage>
</organism>
<sequence length="160" mass="17242">MMVAFGVACLLTYAINAWAAAHAKPKYADAVGVSVLFCVSYALSNLLVFLFHFPGAVMVWPLIDLGLLIMVARAWYKDPTLWKAVLSTILVGQLAAHAAFFFILQTGHATQGSVWTYALIMNVTFGLQLLTVGSAGVCHAVGVLRCAMSNRWRPHSVGNG</sequence>
<gene>
    <name evidence="2" type="ORF">UFOVP679_4</name>
</gene>
<feature type="transmembrane region" description="Helical" evidence="1">
    <location>
        <begin position="47"/>
        <end position="72"/>
    </location>
</feature>
<dbReference type="EMBL" id="LR796660">
    <property type="protein sequence ID" value="CAB4157151.1"/>
    <property type="molecule type" value="Genomic_DNA"/>
</dbReference>
<protein>
    <submittedName>
        <fullName evidence="2">Uncharacterized protein</fullName>
    </submittedName>
</protein>
<accession>A0A6J5NI52</accession>
<keyword evidence="1" id="KW-0472">Membrane</keyword>
<keyword evidence="1" id="KW-0812">Transmembrane</keyword>
<feature type="transmembrane region" description="Helical" evidence="1">
    <location>
        <begin position="84"/>
        <end position="104"/>
    </location>
</feature>